<proteinExistence type="predicted"/>
<reference evidence="2" key="2">
    <citation type="submission" date="2013-04" db="UniProtKB">
        <authorList>
            <consortium name="EnsemblPlants"/>
        </authorList>
    </citation>
    <scope>IDENTIFICATION</scope>
</reference>
<dbReference type="eggNOG" id="KOG4661">
    <property type="taxonomic scope" value="Eukaryota"/>
</dbReference>
<evidence type="ECO:0000256" key="1">
    <source>
        <dbReference type="SAM" id="MobiDB-lite"/>
    </source>
</evidence>
<feature type="compositionally biased region" description="Basic and acidic residues" evidence="1">
    <location>
        <begin position="1"/>
        <end position="35"/>
    </location>
</feature>
<dbReference type="STRING" id="4533.J3MHR3"/>
<protein>
    <submittedName>
        <fullName evidence="2">Uncharacterized protein</fullName>
    </submittedName>
</protein>
<accession>J3MHR3</accession>
<dbReference type="EnsemblPlants" id="OB06G35570.1">
    <property type="protein sequence ID" value="OB06G35570.1"/>
    <property type="gene ID" value="OB06G35570"/>
</dbReference>
<dbReference type="Proteomes" id="UP000006038">
    <property type="component" value="Chromosome 6"/>
</dbReference>
<dbReference type="Gramene" id="OB06G35570.1">
    <property type="protein sequence ID" value="OB06G35570.1"/>
    <property type="gene ID" value="OB06G35570"/>
</dbReference>
<organism evidence="2">
    <name type="scientific">Oryza brachyantha</name>
    <name type="common">malo sina</name>
    <dbReference type="NCBI Taxonomy" id="4533"/>
    <lineage>
        <taxon>Eukaryota</taxon>
        <taxon>Viridiplantae</taxon>
        <taxon>Streptophyta</taxon>
        <taxon>Embryophyta</taxon>
        <taxon>Tracheophyta</taxon>
        <taxon>Spermatophyta</taxon>
        <taxon>Magnoliopsida</taxon>
        <taxon>Liliopsida</taxon>
        <taxon>Poales</taxon>
        <taxon>Poaceae</taxon>
        <taxon>BOP clade</taxon>
        <taxon>Oryzoideae</taxon>
        <taxon>Oryzeae</taxon>
        <taxon>Oryzinae</taxon>
        <taxon>Oryza</taxon>
    </lineage>
</organism>
<keyword evidence="3" id="KW-1185">Reference proteome</keyword>
<dbReference type="HOGENOM" id="CLU_1374107_0_0_1"/>
<evidence type="ECO:0000313" key="3">
    <source>
        <dbReference type="Proteomes" id="UP000006038"/>
    </source>
</evidence>
<evidence type="ECO:0000313" key="2">
    <source>
        <dbReference type="EnsemblPlants" id="OB06G35570.1"/>
    </source>
</evidence>
<feature type="region of interest" description="Disordered" evidence="1">
    <location>
        <begin position="1"/>
        <end position="69"/>
    </location>
</feature>
<dbReference type="AlphaFoldDB" id="J3MHR3"/>
<reference evidence="2" key="1">
    <citation type="journal article" date="2013" name="Nat. Commun.">
        <title>Whole-genome sequencing of Oryza brachyantha reveals mechanisms underlying Oryza genome evolution.</title>
        <authorList>
            <person name="Chen J."/>
            <person name="Huang Q."/>
            <person name="Gao D."/>
            <person name="Wang J."/>
            <person name="Lang Y."/>
            <person name="Liu T."/>
            <person name="Li B."/>
            <person name="Bai Z."/>
            <person name="Luis Goicoechea J."/>
            <person name="Liang C."/>
            <person name="Chen C."/>
            <person name="Zhang W."/>
            <person name="Sun S."/>
            <person name="Liao Y."/>
            <person name="Zhang X."/>
            <person name="Yang L."/>
            <person name="Song C."/>
            <person name="Wang M."/>
            <person name="Shi J."/>
            <person name="Liu G."/>
            <person name="Liu J."/>
            <person name="Zhou H."/>
            <person name="Zhou W."/>
            <person name="Yu Q."/>
            <person name="An N."/>
            <person name="Chen Y."/>
            <person name="Cai Q."/>
            <person name="Wang B."/>
            <person name="Liu B."/>
            <person name="Min J."/>
            <person name="Huang Y."/>
            <person name="Wu H."/>
            <person name="Li Z."/>
            <person name="Zhang Y."/>
            <person name="Yin Y."/>
            <person name="Song W."/>
            <person name="Jiang J."/>
            <person name="Jackson S.A."/>
            <person name="Wing R.A."/>
            <person name="Wang J."/>
            <person name="Chen M."/>
        </authorList>
    </citation>
    <scope>NUCLEOTIDE SEQUENCE [LARGE SCALE GENOMIC DNA]</scope>
    <source>
        <strain evidence="2">cv. IRGC 101232</strain>
    </source>
</reference>
<sequence>MYQSYRDTRDYPPYRDTRDYSPPHRDARDYYEGRGGRGYSPHRSPYGGRARRERSRSLPYSPYRMPERGYGRRAGGGGYDRCIPGFNERCCMRTYNQFVIWNDFKYRLVKAGIYSPGGQRGKLDVSRGTVAKQKKRGYMLSSSRLVGDLDDLVGVGAGWGWLVIVLGLRSSSSSLFFLLSFSFYAEAAAAASKVKIHMI</sequence>
<name>J3MHR3_ORYBR</name>